<dbReference type="EMBL" id="FMAR01000003">
    <property type="protein sequence ID" value="SCC09221.1"/>
    <property type="molecule type" value="Genomic_DNA"/>
</dbReference>
<reference evidence="2 3" key="1">
    <citation type="submission" date="2016-08" db="EMBL/GenBank/DDBJ databases">
        <authorList>
            <person name="Seilhamer J.J."/>
        </authorList>
    </citation>
    <scope>NUCLEOTIDE SEQUENCE [LARGE SCALE GENOMIC DNA]</scope>
    <source>
        <strain evidence="2 3">A37T2</strain>
    </source>
</reference>
<protein>
    <submittedName>
        <fullName evidence="2">Uncharacterized protein</fullName>
    </submittedName>
</protein>
<evidence type="ECO:0000313" key="3">
    <source>
        <dbReference type="Proteomes" id="UP000242818"/>
    </source>
</evidence>
<keyword evidence="1" id="KW-1133">Transmembrane helix</keyword>
<dbReference type="AlphaFoldDB" id="A0A1C4BQL4"/>
<keyword evidence="1" id="KW-0812">Transmembrane</keyword>
<dbReference type="Proteomes" id="UP000242818">
    <property type="component" value="Unassembled WGS sequence"/>
</dbReference>
<proteinExistence type="predicted"/>
<evidence type="ECO:0000256" key="1">
    <source>
        <dbReference type="SAM" id="Phobius"/>
    </source>
</evidence>
<gene>
    <name evidence="2" type="ORF">GA0116948_103214</name>
</gene>
<evidence type="ECO:0000313" key="2">
    <source>
        <dbReference type="EMBL" id="SCC09221.1"/>
    </source>
</evidence>
<sequence length="78" mass="8905">MQQDQTGPDRRQRSVNYRALGQIVRGLLFVFVGLFILYGERMGITLRAAPTVKYIFGVLAIIYGVFRLSQGVWNVIKK</sequence>
<dbReference type="RefSeq" id="WP_089710162.1">
    <property type="nucleotide sequence ID" value="NZ_FMAR01000003.1"/>
</dbReference>
<organism evidence="2 3">
    <name type="scientific">Chitinophaga costaii</name>
    <dbReference type="NCBI Taxonomy" id="1335309"/>
    <lineage>
        <taxon>Bacteria</taxon>
        <taxon>Pseudomonadati</taxon>
        <taxon>Bacteroidota</taxon>
        <taxon>Chitinophagia</taxon>
        <taxon>Chitinophagales</taxon>
        <taxon>Chitinophagaceae</taxon>
        <taxon>Chitinophaga</taxon>
    </lineage>
</organism>
<name>A0A1C4BQL4_9BACT</name>
<feature type="transmembrane region" description="Helical" evidence="1">
    <location>
        <begin position="51"/>
        <end position="69"/>
    </location>
</feature>
<dbReference type="STRING" id="1335309.GA0116948_103214"/>
<keyword evidence="1" id="KW-0472">Membrane</keyword>
<keyword evidence="3" id="KW-1185">Reference proteome</keyword>
<accession>A0A1C4BQL4</accession>
<feature type="transmembrane region" description="Helical" evidence="1">
    <location>
        <begin position="20"/>
        <end position="39"/>
    </location>
</feature>